<evidence type="ECO:0000256" key="1">
    <source>
        <dbReference type="SAM" id="MobiDB-lite"/>
    </source>
</evidence>
<sequence>MFAGAGSMPALRKRLGASIVLTLLSLVTIVLLLPTSRVSTRLQKIALGTTIDGSLWSWSSSYEEVEEDLGGEGTRLVIFGDSWVDDTIENGQGGKGKSWADYLCEEINCTSRLNFAASQPFESWPSFPPTGVMTSNSIHEATISKSKYTIALEIAELSLLPDLATQIQSYIALPLPTQRPTETIFVLSFGFWDVYDFSRLDYPIGQNGTDNSIKEIFKQLDILYNHFTTNLYSANTTDHRETTAPSFRVIIPRLFDPTLLPGWLTLRPSPPSPSSVAEQQKNAVYLTERWNNIMVNQVAQWVVTPPPPAPQKFEQSPSDEDIRNNSEPFQPTEEDRIIQKDVFYYDLPKLLLDIIIEHQLEDEGLSDASGLGKGESLFESVYQPCVHEAEGDDTDGLIDLNGMLVCKGPEDYLFWDSFNLGPAVKGMIGKEIGDMVRGNKTLRNQWEH</sequence>
<gene>
    <name evidence="2" type="ORF">K444DRAFT_552551</name>
</gene>
<proteinExistence type="predicted"/>
<keyword evidence="3" id="KW-1185">Reference proteome</keyword>
<evidence type="ECO:0008006" key="4">
    <source>
        <dbReference type="Google" id="ProtNLM"/>
    </source>
</evidence>
<name>A0A2J6TSR1_9HELO</name>
<accession>A0A2J6TSR1</accession>
<dbReference type="OrthoDB" id="5278722at2759"/>
<dbReference type="RefSeq" id="XP_024742958.1">
    <property type="nucleotide sequence ID" value="XM_024876585.1"/>
</dbReference>
<dbReference type="Gene3D" id="3.40.50.1110">
    <property type="entry name" value="SGNH hydrolase"/>
    <property type="match status" value="1"/>
</dbReference>
<dbReference type="InParanoid" id="A0A2J6TSR1"/>
<feature type="region of interest" description="Disordered" evidence="1">
    <location>
        <begin position="305"/>
        <end position="331"/>
    </location>
</feature>
<evidence type="ECO:0000313" key="3">
    <source>
        <dbReference type="Proteomes" id="UP000235371"/>
    </source>
</evidence>
<dbReference type="STRING" id="1095630.A0A2J6TSR1"/>
<protein>
    <recommendedName>
        <fullName evidence="4">SGNH hydrolase</fullName>
    </recommendedName>
</protein>
<dbReference type="AlphaFoldDB" id="A0A2J6TSR1"/>
<dbReference type="InterPro" id="IPR036514">
    <property type="entry name" value="SGNH_hydro_sf"/>
</dbReference>
<dbReference type="EMBL" id="KZ613745">
    <property type="protein sequence ID" value="PMD66054.1"/>
    <property type="molecule type" value="Genomic_DNA"/>
</dbReference>
<dbReference type="GeneID" id="36584664"/>
<organism evidence="2 3">
    <name type="scientific">Hyaloscypha bicolor E</name>
    <dbReference type="NCBI Taxonomy" id="1095630"/>
    <lineage>
        <taxon>Eukaryota</taxon>
        <taxon>Fungi</taxon>
        <taxon>Dikarya</taxon>
        <taxon>Ascomycota</taxon>
        <taxon>Pezizomycotina</taxon>
        <taxon>Leotiomycetes</taxon>
        <taxon>Helotiales</taxon>
        <taxon>Hyaloscyphaceae</taxon>
        <taxon>Hyaloscypha</taxon>
        <taxon>Hyaloscypha bicolor</taxon>
    </lineage>
</organism>
<evidence type="ECO:0000313" key="2">
    <source>
        <dbReference type="EMBL" id="PMD66054.1"/>
    </source>
</evidence>
<reference evidence="2 3" key="1">
    <citation type="submission" date="2016-04" db="EMBL/GenBank/DDBJ databases">
        <title>A degradative enzymes factory behind the ericoid mycorrhizal symbiosis.</title>
        <authorList>
            <consortium name="DOE Joint Genome Institute"/>
            <person name="Martino E."/>
            <person name="Morin E."/>
            <person name="Grelet G."/>
            <person name="Kuo A."/>
            <person name="Kohler A."/>
            <person name="Daghino S."/>
            <person name="Barry K."/>
            <person name="Choi C."/>
            <person name="Cichocki N."/>
            <person name="Clum A."/>
            <person name="Copeland A."/>
            <person name="Hainaut M."/>
            <person name="Haridas S."/>
            <person name="Labutti K."/>
            <person name="Lindquist E."/>
            <person name="Lipzen A."/>
            <person name="Khouja H.-R."/>
            <person name="Murat C."/>
            <person name="Ohm R."/>
            <person name="Olson A."/>
            <person name="Spatafora J."/>
            <person name="Veneault-Fourrey C."/>
            <person name="Henrissat B."/>
            <person name="Grigoriev I."/>
            <person name="Martin F."/>
            <person name="Perotto S."/>
        </authorList>
    </citation>
    <scope>NUCLEOTIDE SEQUENCE [LARGE SCALE GENOMIC DNA]</scope>
    <source>
        <strain evidence="2 3">E</strain>
    </source>
</reference>
<dbReference type="Proteomes" id="UP000235371">
    <property type="component" value="Unassembled WGS sequence"/>
</dbReference>